<dbReference type="InParanoid" id="A0A0V0QI86"/>
<dbReference type="Proteomes" id="UP000054937">
    <property type="component" value="Unassembled WGS sequence"/>
</dbReference>
<gene>
    <name evidence="1" type="ORF">PPERSA_00489</name>
</gene>
<sequence length="146" mass="17465">MKEKDEILNSQGLDIQTNQEESFKNDYKIQSLKKLQQLANNQNIHTNQTSDLKQELQQYIQIKHKPIAKKKLWIQDTPQNIVSTYLKDLKFTHQFRNAMINYIDFVPNIKYPYFFTDNEQNEEIESQIQQKINQKFQNNANLEGIE</sequence>
<keyword evidence="2" id="KW-1185">Reference proteome</keyword>
<dbReference type="EMBL" id="LDAU01000162">
    <property type="protein sequence ID" value="KRX01867.1"/>
    <property type="molecule type" value="Genomic_DNA"/>
</dbReference>
<reference evidence="1 2" key="1">
    <citation type="journal article" date="2015" name="Sci. Rep.">
        <title>Genome of the facultative scuticociliatosis pathogen Pseudocohnilembus persalinus provides insight into its virulence through horizontal gene transfer.</title>
        <authorList>
            <person name="Xiong J."/>
            <person name="Wang G."/>
            <person name="Cheng J."/>
            <person name="Tian M."/>
            <person name="Pan X."/>
            <person name="Warren A."/>
            <person name="Jiang C."/>
            <person name="Yuan D."/>
            <person name="Miao W."/>
        </authorList>
    </citation>
    <scope>NUCLEOTIDE SEQUENCE [LARGE SCALE GENOMIC DNA]</scope>
    <source>
        <strain evidence="1">36N120E</strain>
    </source>
</reference>
<organism evidence="1 2">
    <name type="scientific">Pseudocohnilembus persalinus</name>
    <name type="common">Ciliate</name>
    <dbReference type="NCBI Taxonomy" id="266149"/>
    <lineage>
        <taxon>Eukaryota</taxon>
        <taxon>Sar</taxon>
        <taxon>Alveolata</taxon>
        <taxon>Ciliophora</taxon>
        <taxon>Intramacronucleata</taxon>
        <taxon>Oligohymenophorea</taxon>
        <taxon>Scuticociliatia</taxon>
        <taxon>Philasterida</taxon>
        <taxon>Pseudocohnilembidae</taxon>
        <taxon>Pseudocohnilembus</taxon>
    </lineage>
</organism>
<dbReference type="AlphaFoldDB" id="A0A0V0QI86"/>
<proteinExistence type="predicted"/>
<name>A0A0V0QI86_PSEPJ</name>
<comment type="caution">
    <text evidence="1">The sequence shown here is derived from an EMBL/GenBank/DDBJ whole genome shotgun (WGS) entry which is preliminary data.</text>
</comment>
<protein>
    <submittedName>
        <fullName evidence="1">Uncharacterized protein</fullName>
    </submittedName>
</protein>
<evidence type="ECO:0000313" key="2">
    <source>
        <dbReference type="Proteomes" id="UP000054937"/>
    </source>
</evidence>
<evidence type="ECO:0000313" key="1">
    <source>
        <dbReference type="EMBL" id="KRX01867.1"/>
    </source>
</evidence>
<accession>A0A0V0QI86</accession>